<dbReference type="RefSeq" id="WP_051499316.1">
    <property type="nucleotide sequence ID" value="NZ_CP076607.1"/>
</dbReference>
<dbReference type="Gene3D" id="3.40.960.10">
    <property type="entry name" value="VSR Endonuclease"/>
    <property type="match status" value="1"/>
</dbReference>
<dbReference type="Pfam" id="PF10881">
    <property type="entry name" value="DUF2726"/>
    <property type="match status" value="1"/>
</dbReference>
<proteinExistence type="predicted"/>
<dbReference type="EMBL" id="FODH01000001">
    <property type="protein sequence ID" value="SEN49470.1"/>
    <property type="molecule type" value="Genomic_DNA"/>
</dbReference>
<evidence type="ECO:0000313" key="4">
    <source>
        <dbReference type="Proteomes" id="UP000198809"/>
    </source>
</evidence>
<dbReference type="InterPro" id="IPR024402">
    <property type="entry name" value="DUF2726"/>
</dbReference>
<evidence type="ECO:0000313" key="5">
    <source>
        <dbReference type="Proteomes" id="UP000683429"/>
    </source>
</evidence>
<keyword evidence="5" id="KW-1185">Reference proteome</keyword>
<reference evidence="3 4" key="1">
    <citation type="submission" date="2016-10" db="EMBL/GenBank/DDBJ databases">
        <authorList>
            <person name="de Groot N.N."/>
        </authorList>
    </citation>
    <scope>NUCLEOTIDE SEQUENCE [LARGE SCALE GENOMIC DNA]</scope>
    <source>
        <strain evidence="3 4">CGMCC 1.10238</strain>
    </source>
</reference>
<dbReference type="Proteomes" id="UP000198809">
    <property type="component" value="Unassembled WGS sequence"/>
</dbReference>
<organism evidence="3 4">
    <name type="scientific">Paenibacillus sophorae</name>
    <dbReference type="NCBI Taxonomy" id="1333845"/>
    <lineage>
        <taxon>Bacteria</taxon>
        <taxon>Bacillati</taxon>
        <taxon>Bacillota</taxon>
        <taxon>Bacilli</taxon>
        <taxon>Bacillales</taxon>
        <taxon>Paenibacillaceae</taxon>
        <taxon>Paenibacillus</taxon>
    </lineage>
</organism>
<gene>
    <name evidence="2" type="ORF">KP014_21035</name>
    <name evidence="3" type="ORF">SAMN04487895_101704</name>
</gene>
<dbReference type="OrthoDB" id="2086462at2"/>
<dbReference type="EMBL" id="CP076607">
    <property type="protein sequence ID" value="QWU14395.1"/>
    <property type="molecule type" value="Genomic_DNA"/>
</dbReference>
<evidence type="ECO:0000313" key="2">
    <source>
        <dbReference type="EMBL" id="QWU14395.1"/>
    </source>
</evidence>
<accession>A0A1H8H0B1</accession>
<name>A0A1H8H0B1_9BACL</name>
<dbReference type="STRING" id="1333845.SAMN04487895_101704"/>
<reference evidence="2 5" key="2">
    <citation type="submission" date="2021-06" db="EMBL/GenBank/DDBJ databases">
        <title>Whole genome sequence of Paenibacillus sophorae DSM23020 for comparative genomics.</title>
        <authorList>
            <person name="Kim M.-J."/>
            <person name="Lee G."/>
            <person name="Shin J.-H."/>
        </authorList>
    </citation>
    <scope>NUCLEOTIDE SEQUENCE [LARGE SCALE GENOMIC DNA]</scope>
    <source>
        <strain evidence="2 5">DSM 23020</strain>
    </source>
</reference>
<dbReference type="AlphaFoldDB" id="A0A1H8H0B1"/>
<feature type="domain" description="DUF2726" evidence="1">
    <location>
        <begin position="355"/>
        <end position="424"/>
    </location>
</feature>
<evidence type="ECO:0000259" key="1">
    <source>
        <dbReference type="Pfam" id="PF10881"/>
    </source>
</evidence>
<protein>
    <submittedName>
        <fullName evidence="2">DUF2726 domain-containing protein</fullName>
    </submittedName>
</protein>
<dbReference type="Proteomes" id="UP000683429">
    <property type="component" value="Chromosome"/>
</dbReference>
<sequence length="440" mass="51821">MTKKLTYEEVSKYINEQSCVLINTEYSNNREKLTIKCKCGNIFITTFNHFRDQNKQRCNNCTKFKLQEKTRKEHAQFVKEIYDLVGNEYVLESDYELSNKHILMKHVNCGNIYKVKPNNFLNGHRCSYCFSTPKKTHNSYLKEVENLNKGTEYEILETYINRKTPILTKHKICGYEWKASPSTILNGPHCPKCSKATASDNLRRSQEEAELIINKAGYILMSTYETSAKKVIVQCPKGHIVEMKFIHFLNGHRCKICMGTVPLEYKYVKEYIEGKSNTGYRLLSESYKNNSQKLKIQCDKNHVYYTSFGNFKNGKRCPKCIQSKGELQISKLLTDLKINFKTQFRIKECKNIRRLPFDFVVFSRSQDINMLIEYDGEQHYRPIFGEKAFMNTRNNDEIKNEFCNNNNIPLLRIPYWKFEDIEEILKHELVKFNLVTVTHV</sequence>
<evidence type="ECO:0000313" key="3">
    <source>
        <dbReference type="EMBL" id="SEN49470.1"/>
    </source>
</evidence>